<dbReference type="AlphaFoldDB" id="B8J4R8"/>
<dbReference type="KEGG" id="dds:Ddes_2303"/>
<proteinExistence type="predicted"/>
<evidence type="ECO:0000313" key="1">
    <source>
        <dbReference type="EMBL" id="ACL50198.1"/>
    </source>
</evidence>
<dbReference type="EMBL" id="CP001358">
    <property type="protein sequence ID" value="ACL50198.1"/>
    <property type="molecule type" value="Genomic_DNA"/>
</dbReference>
<dbReference type="HOGENOM" id="CLU_3308461_0_0_7"/>
<reference evidence="1" key="1">
    <citation type="submission" date="2009-01" db="EMBL/GenBank/DDBJ databases">
        <title>Complete sequence of Desulfovibrio desulfuricans subsp. desulfuricans str. ATCC 27774.</title>
        <authorList>
            <consortium name="US DOE Joint Genome Institute"/>
            <person name="Lucas S."/>
            <person name="Copeland A."/>
            <person name="Lapidus A."/>
            <person name="Glavina del Rio T."/>
            <person name="Tice H."/>
            <person name="Bruce D."/>
            <person name="Goodwin L."/>
            <person name="Pitluck S."/>
            <person name="Sims D."/>
            <person name="Lu M."/>
            <person name="Kiss H."/>
            <person name="Meineke L."/>
            <person name="Brettin T."/>
            <person name="Detter J.C."/>
            <person name="Han C."/>
            <person name="Larimer F."/>
            <person name="Land M."/>
            <person name="Hauser L."/>
            <person name="Kyrpides N."/>
            <person name="Ovchinnikova G."/>
            <person name="Hazen T.C."/>
        </authorList>
    </citation>
    <scope>NUCLEOTIDE SEQUENCE [LARGE SCALE GENOMIC DNA]</scope>
    <source>
        <strain evidence="1">ATCC 27774</strain>
    </source>
</reference>
<accession>B8J4R8</accession>
<protein>
    <submittedName>
        <fullName evidence="1">Uncharacterized protein</fullName>
    </submittedName>
</protein>
<gene>
    <name evidence="1" type="ordered locus">Ddes_2303</name>
</gene>
<organism evidence="1">
    <name type="scientific">Desulfovibrio desulfuricans (strain ATCC 27774 / DSM 6949 / MB)</name>
    <dbReference type="NCBI Taxonomy" id="525146"/>
    <lineage>
        <taxon>Bacteria</taxon>
        <taxon>Pseudomonadati</taxon>
        <taxon>Thermodesulfobacteriota</taxon>
        <taxon>Desulfovibrionia</taxon>
        <taxon>Desulfovibrionales</taxon>
        <taxon>Desulfovibrionaceae</taxon>
        <taxon>Desulfovibrio</taxon>
    </lineage>
</organism>
<name>B8J4R8_DESDA</name>
<sequence length="39" mass="4432">MAFENVHSQRPEHARYCVCASTAGVCPHSRQGNFKDKLR</sequence>